<dbReference type="SUPFAM" id="SSF56645">
    <property type="entry name" value="Acyl-CoA dehydrogenase NM domain-like"/>
    <property type="match status" value="1"/>
</dbReference>
<dbReference type="Pfam" id="PF00441">
    <property type="entry name" value="Acyl-CoA_dh_1"/>
    <property type="match status" value="1"/>
</dbReference>
<accession>A0ABY0T621</accession>
<evidence type="ECO:0000256" key="4">
    <source>
        <dbReference type="ARBA" id="ARBA00022827"/>
    </source>
</evidence>
<proteinExistence type="inferred from homology"/>
<comment type="cofactor">
    <cofactor evidence="1 5">
        <name>FAD</name>
        <dbReference type="ChEBI" id="CHEBI:57692"/>
    </cofactor>
</comment>
<dbReference type="SUPFAM" id="SSF47203">
    <property type="entry name" value="Acyl-CoA dehydrogenase C-terminal domain-like"/>
    <property type="match status" value="1"/>
</dbReference>
<protein>
    <submittedName>
        <fullName evidence="9">L-prolyl-[peptidyl carrier protein] dehydrogenase</fullName>
    </submittedName>
</protein>
<keyword evidence="3 5" id="KW-0285">Flavoprotein</keyword>
<dbReference type="InterPro" id="IPR006089">
    <property type="entry name" value="Acyl-CoA_DH_CS"/>
</dbReference>
<dbReference type="Gene3D" id="1.10.540.10">
    <property type="entry name" value="Acyl-CoA dehydrogenase/oxidase, N-terminal domain"/>
    <property type="match status" value="1"/>
</dbReference>
<dbReference type="EMBL" id="FNKY01000001">
    <property type="protein sequence ID" value="SDQ30098.1"/>
    <property type="molecule type" value="Genomic_DNA"/>
</dbReference>
<evidence type="ECO:0000256" key="5">
    <source>
        <dbReference type="RuleBase" id="RU362125"/>
    </source>
</evidence>
<evidence type="ECO:0000256" key="3">
    <source>
        <dbReference type="ARBA" id="ARBA00022630"/>
    </source>
</evidence>
<evidence type="ECO:0000313" key="9">
    <source>
        <dbReference type="EMBL" id="SDQ30098.1"/>
    </source>
</evidence>
<dbReference type="RefSeq" id="WP_074630448.1">
    <property type="nucleotide sequence ID" value="NZ_FNKY01000001.1"/>
</dbReference>
<dbReference type="Pfam" id="PF02771">
    <property type="entry name" value="Acyl-CoA_dh_N"/>
    <property type="match status" value="1"/>
</dbReference>
<dbReference type="PANTHER" id="PTHR43884">
    <property type="entry name" value="ACYL-COA DEHYDROGENASE"/>
    <property type="match status" value="1"/>
</dbReference>
<evidence type="ECO:0000313" key="10">
    <source>
        <dbReference type="Proteomes" id="UP000183471"/>
    </source>
</evidence>
<dbReference type="PROSITE" id="PS00072">
    <property type="entry name" value="ACYL_COA_DH_1"/>
    <property type="match status" value="1"/>
</dbReference>
<gene>
    <name evidence="9" type="ORF">SAMN05216402_0265</name>
</gene>
<dbReference type="InterPro" id="IPR009100">
    <property type="entry name" value="AcylCoA_DH/oxidase_NM_dom_sf"/>
</dbReference>
<dbReference type="Gene3D" id="1.20.140.10">
    <property type="entry name" value="Butyryl-CoA Dehydrogenase, subunit A, domain 3"/>
    <property type="match status" value="1"/>
</dbReference>
<dbReference type="InterPro" id="IPR006091">
    <property type="entry name" value="Acyl-CoA_Oxase/DH_mid-dom"/>
</dbReference>
<evidence type="ECO:0000259" key="6">
    <source>
        <dbReference type="Pfam" id="PF00441"/>
    </source>
</evidence>
<evidence type="ECO:0000259" key="8">
    <source>
        <dbReference type="Pfam" id="PF02771"/>
    </source>
</evidence>
<dbReference type="InterPro" id="IPR009075">
    <property type="entry name" value="AcylCo_DH/oxidase_C"/>
</dbReference>
<dbReference type="InterPro" id="IPR036250">
    <property type="entry name" value="AcylCo_DH-like_C"/>
</dbReference>
<evidence type="ECO:0000256" key="1">
    <source>
        <dbReference type="ARBA" id="ARBA00001974"/>
    </source>
</evidence>
<keyword evidence="4 5" id="KW-0274">FAD</keyword>
<dbReference type="PANTHER" id="PTHR43884:SF12">
    <property type="entry name" value="ISOVALERYL-COA DEHYDROGENASE, MITOCHONDRIAL-RELATED"/>
    <property type="match status" value="1"/>
</dbReference>
<dbReference type="InterPro" id="IPR013786">
    <property type="entry name" value="AcylCoA_DH/ox_N"/>
</dbReference>
<dbReference type="Pfam" id="PF02770">
    <property type="entry name" value="Acyl-CoA_dh_M"/>
    <property type="match status" value="1"/>
</dbReference>
<feature type="domain" description="Acyl-CoA dehydrogenase/oxidase N-terminal" evidence="8">
    <location>
        <begin position="6"/>
        <end position="119"/>
    </location>
</feature>
<dbReference type="PROSITE" id="PS00073">
    <property type="entry name" value="ACYL_COA_DH_2"/>
    <property type="match status" value="1"/>
</dbReference>
<reference evidence="9 10" key="1">
    <citation type="submission" date="2016-10" db="EMBL/GenBank/DDBJ databases">
        <authorList>
            <person name="Varghese N."/>
            <person name="Submissions S."/>
        </authorList>
    </citation>
    <scope>NUCLEOTIDE SEQUENCE [LARGE SCALE GENOMIC DNA]</scope>
    <source>
        <strain evidence="9 10">Nl1</strain>
    </source>
</reference>
<dbReference type="InterPro" id="IPR037069">
    <property type="entry name" value="AcylCoA_DH/ox_N_sf"/>
</dbReference>
<keyword evidence="5" id="KW-0560">Oxidoreductase</keyword>
<sequence>MDFSITPEQKSLRDGIVKFARRELNDDVIARDADQAFSRDLWRKCAEAGIQGLPADRMYGGGNFDALSCAMGLEALGYGCHDSGLVFSICAHVLACVVPLSKHGTDEQKQRYLPGLCDGRLIGMHAITEPNAGSDPFAMSTRAERDGDGWRINGIKAFVSNGPVGDVAIIFAVTDPQKGFHGGTTAFLVEKDTPGFSADKKFEKLGLRTAQVSGLRLENVYVSQASVLGTVGASSHVFATAMDWERILLVAAHVGTMERLLETSIARARRRSQFGQTIGKFQAVAHKIADMKVQLEAARLLTYQASWRLDNVKSASLDAAITKLFVSESLVRTALDTVQIHGGYGYMAEYEVERALRDAIGSTIYSGTSEMQRNIIARWLGL</sequence>
<name>A0ABY0T621_9PROT</name>
<evidence type="ECO:0000256" key="2">
    <source>
        <dbReference type="ARBA" id="ARBA00009347"/>
    </source>
</evidence>
<comment type="similarity">
    <text evidence="2 5">Belongs to the acyl-CoA dehydrogenase family.</text>
</comment>
<dbReference type="Proteomes" id="UP000183471">
    <property type="component" value="Unassembled WGS sequence"/>
</dbReference>
<dbReference type="InterPro" id="IPR046373">
    <property type="entry name" value="Acyl-CoA_Oxase/DH_mid-dom_sf"/>
</dbReference>
<feature type="domain" description="Acyl-CoA oxidase/dehydrogenase middle" evidence="7">
    <location>
        <begin position="126"/>
        <end position="220"/>
    </location>
</feature>
<evidence type="ECO:0000259" key="7">
    <source>
        <dbReference type="Pfam" id="PF02770"/>
    </source>
</evidence>
<feature type="domain" description="Acyl-CoA dehydrogenase/oxidase C-terminal" evidence="6">
    <location>
        <begin position="237"/>
        <end position="380"/>
    </location>
</feature>
<comment type="caution">
    <text evidence="9">The sequence shown here is derived from an EMBL/GenBank/DDBJ whole genome shotgun (WGS) entry which is preliminary data.</text>
</comment>
<dbReference type="Gene3D" id="2.40.110.10">
    <property type="entry name" value="Butyryl-CoA Dehydrogenase, subunit A, domain 2"/>
    <property type="match status" value="1"/>
</dbReference>
<keyword evidence="10" id="KW-1185">Reference proteome</keyword>
<organism evidence="9 10">
    <name type="scientific">Nitrosospira multiformis</name>
    <dbReference type="NCBI Taxonomy" id="1231"/>
    <lineage>
        <taxon>Bacteria</taxon>
        <taxon>Pseudomonadati</taxon>
        <taxon>Pseudomonadota</taxon>
        <taxon>Betaproteobacteria</taxon>
        <taxon>Nitrosomonadales</taxon>
        <taxon>Nitrosomonadaceae</taxon>
        <taxon>Nitrosospira</taxon>
    </lineage>
</organism>